<dbReference type="InterPro" id="IPR002701">
    <property type="entry name" value="CM_II_prokaryot"/>
</dbReference>
<feature type="binding site" evidence="3">
    <location>
        <position position="33"/>
    </location>
    <ligand>
        <name>substrate</name>
    </ligand>
</feature>
<gene>
    <name evidence="5" type="ORF">GE300_03255</name>
</gene>
<feature type="binding site" evidence="3">
    <location>
        <position position="16"/>
    </location>
    <ligand>
        <name>substrate</name>
    </ligand>
</feature>
<protein>
    <recommendedName>
        <fullName evidence="1">chorismate mutase</fullName>
        <ecNumber evidence="1">5.4.99.5</ecNumber>
    </recommendedName>
</protein>
<dbReference type="PROSITE" id="PS51168">
    <property type="entry name" value="CHORISMATE_MUT_2"/>
    <property type="match status" value="1"/>
</dbReference>
<dbReference type="PANTHER" id="PTHR38041">
    <property type="entry name" value="CHORISMATE MUTASE"/>
    <property type="match status" value="1"/>
</dbReference>
<dbReference type="AlphaFoldDB" id="A0A6L5YWR8"/>
<dbReference type="InterPro" id="IPR008241">
    <property type="entry name" value="Isochorismate_pyruvate-lyase"/>
</dbReference>
<dbReference type="GO" id="GO:0046417">
    <property type="term" value="P:chorismate metabolic process"/>
    <property type="evidence" value="ECO:0007669"/>
    <property type="project" value="InterPro"/>
</dbReference>
<dbReference type="GO" id="GO:0016835">
    <property type="term" value="F:carbon-oxygen lyase activity"/>
    <property type="evidence" value="ECO:0007669"/>
    <property type="project" value="InterPro"/>
</dbReference>
<dbReference type="EC" id="5.4.99.5" evidence="1"/>
<dbReference type="InterPro" id="IPR036979">
    <property type="entry name" value="CM_dom_sf"/>
</dbReference>
<accession>A0A6L5YWR8</accession>
<dbReference type="InterPro" id="IPR036263">
    <property type="entry name" value="Chorismate_II_sf"/>
</dbReference>
<dbReference type="PIRSF" id="PIRSF029775">
    <property type="entry name" value="Isochor_pyr_lyas"/>
    <property type="match status" value="1"/>
</dbReference>
<dbReference type="Proteomes" id="UP000474957">
    <property type="component" value="Unassembled WGS sequence"/>
</dbReference>
<feature type="binding site" evidence="3">
    <location>
        <position position="44"/>
    </location>
    <ligand>
        <name>substrate</name>
    </ligand>
</feature>
<feature type="domain" description="Chorismate mutase" evidence="4">
    <location>
        <begin position="6"/>
        <end position="97"/>
    </location>
</feature>
<dbReference type="InterPro" id="IPR051331">
    <property type="entry name" value="Chorismate_mutase-related"/>
</dbReference>
<dbReference type="EMBL" id="WIND01000002">
    <property type="protein sequence ID" value="MSU88637.1"/>
    <property type="molecule type" value="Genomic_DNA"/>
</dbReference>
<dbReference type="PANTHER" id="PTHR38041:SF1">
    <property type="entry name" value="CHORISMATE MUTASE"/>
    <property type="match status" value="1"/>
</dbReference>
<dbReference type="SMART" id="SM00830">
    <property type="entry name" value="CM_2"/>
    <property type="match status" value="1"/>
</dbReference>
<sequence length="103" mass="11751">MPDRMPQDCASMAELRRQIDALDAELVSLLALRSRYIDRAVDLKRAEGLPANIPARVEQVVARVRDSADAQALDPDLVERLWRTLIDWSIERERRNLDDAARG</sequence>
<evidence type="ECO:0000313" key="6">
    <source>
        <dbReference type="Proteomes" id="UP000474957"/>
    </source>
</evidence>
<feature type="binding site" evidence="3">
    <location>
        <position position="93"/>
    </location>
    <ligand>
        <name>substrate</name>
    </ligand>
</feature>
<comment type="caution">
    <text evidence="5">The sequence shown here is derived from an EMBL/GenBank/DDBJ whole genome shotgun (WGS) entry which is preliminary data.</text>
</comment>
<evidence type="ECO:0000256" key="1">
    <source>
        <dbReference type="ARBA" id="ARBA00012404"/>
    </source>
</evidence>
<name>A0A6L5YWR8_9RHOB</name>
<organism evidence="5 6">
    <name type="scientific">Halovulum marinum</name>
    <dbReference type="NCBI Taxonomy" id="2662447"/>
    <lineage>
        <taxon>Bacteria</taxon>
        <taxon>Pseudomonadati</taxon>
        <taxon>Pseudomonadota</taxon>
        <taxon>Alphaproteobacteria</taxon>
        <taxon>Rhodobacterales</taxon>
        <taxon>Paracoccaceae</taxon>
        <taxon>Halovulum</taxon>
    </lineage>
</organism>
<keyword evidence="2" id="KW-0413">Isomerase</keyword>
<dbReference type="Gene3D" id="1.20.59.10">
    <property type="entry name" value="Chorismate mutase"/>
    <property type="match status" value="1"/>
</dbReference>
<evidence type="ECO:0000256" key="2">
    <source>
        <dbReference type="ARBA" id="ARBA00023235"/>
    </source>
</evidence>
<dbReference type="GO" id="GO:0004106">
    <property type="term" value="F:chorismate mutase activity"/>
    <property type="evidence" value="ECO:0007669"/>
    <property type="project" value="UniProtKB-EC"/>
</dbReference>
<evidence type="ECO:0000259" key="4">
    <source>
        <dbReference type="PROSITE" id="PS51168"/>
    </source>
</evidence>
<keyword evidence="6" id="KW-1185">Reference proteome</keyword>
<reference evidence="5 6" key="1">
    <citation type="submission" date="2019-10" db="EMBL/GenBank/DDBJ databases">
        <title>Cognatihalovulum marinum gen. nov. sp. nov., a new member of the family Rhodobacteraceae isolated from deep seawater of the Northwest Indian Ocean.</title>
        <authorList>
            <person name="Ruan C."/>
            <person name="Wang J."/>
            <person name="Zheng X."/>
            <person name="Song L."/>
            <person name="Zhu Y."/>
            <person name="Huang Y."/>
            <person name="Lu Z."/>
            <person name="Du W."/>
            <person name="Huang L."/>
            <person name="Dai X."/>
        </authorList>
    </citation>
    <scope>NUCLEOTIDE SEQUENCE [LARGE SCALE GENOMIC DNA]</scope>
    <source>
        <strain evidence="5 6">2CG4</strain>
    </source>
</reference>
<dbReference type="Pfam" id="PF01817">
    <property type="entry name" value="CM_2"/>
    <property type="match status" value="1"/>
</dbReference>
<proteinExistence type="predicted"/>
<dbReference type="GO" id="GO:0009697">
    <property type="term" value="P:salicylic acid biosynthetic process"/>
    <property type="evidence" value="ECO:0007669"/>
    <property type="project" value="InterPro"/>
</dbReference>
<dbReference type="SUPFAM" id="SSF48600">
    <property type="entry name" value="Chorismate mutase II"/>
    <property type="match status" value="1"/>
</dbReference>
<evidence type="ECO:0000256" key="3">
    <source>
        <dbReference type="PIRSR" id="PIRSR029775-1"/>
    </source>
</evidence>
<dbReference type="RefSeq" id="WP_154444888.1">
    <property type="nucleotide sequence ID" value="NZ_WIND01000002.1"/>
</dbReference>
<evidence type="ECO:0000313" key="5">
    <source>
        <dbReference type="EMBL" id="MSU88637.1"/>
    </source>
</evidence>